<dbReference type="GO" id="GO:0030488">
    <property type="term" value="P:tRNA methylation"/>
    <property type="evidence" value="ECO:0007669"/>
    <property type="project" value="TreeGrafter"/>
</dbReference>
<dbReference type="InterPro" id="IPR056843">
    <property type="entry name" value="THADA-like_TPR"/>
</dbReference>
<gene>
    <name evidence="7" type="ORF">CHS0354_029374</name>
</gene>
<evidence type="ECO:0000259" key="4">
    <source>
        <dbReference type="Pfam" id="PF10350"/>
    </source>
</evidence>
<comment type="caution">
    <text evidence="7">The sequence shown here is derived from an EMBL/GenBank/DDBJ whole genome shotgun (WGS) entry which is preliminary data.</text>
</comment>
<dbReference type="SUPFAM" id="SSF48371">
    <property type="entry name" value="ARM repeat"/>
    <property type="match status" value="1"/>
</dbReference>
<evidence type="ECO:0000256" key="2">
    <source>
        <dbReference type="ARBA" id="ARBA00022694"/>
    </source>
</evidence>
<name>A0AAE0SU45_9BIVA</name>
<protein>
    <recommendedName>
        <fullName evidence="3">tRNA (32-2'-O)-methyltransferase regulator THADA</fullName>
    </recommendedName>
</protein>
<dbReference type="Pfam" id="PF10350">
    <property type="entry name" value="DUF2428"/>
    <property type="match status" value="1"/>
</dbReference>
<dbReference type="PANTHER" id="PTHR14387:SF7">
    <property type="entry name" value="THYROID ADENOMA-ASSOCIATED PROTEIN"/>
    <property type="match status" value="1"/>
</dbReference>
<dbReference type="EMBL" id="JAEAOA010001763">
    <property type="protein sequence ID" value="KAK3597814.1"/>
    <property type="molecule type" value="Genomic_DNA"/>
</dbReference>
<evidence type="ECO:0000259" key="6">
    <source>
        <dbReference type="Pfam" id="PF25151"/>
    </source>
</evidence>
<dbReference type="InterPro" id="IPR056842">
    <property type="entry name" value="THADA-like_TPR_C"/>
</dbReference>
<dbReference type="Proteomes" id="UP001195483">
    <property type="component" value="Unassembled WGS sequence"/>
</dbReference>
<sequence length="2012" mass="227454">MASEKHTLPIEELRYIRSGILQRVQDEATKDNTISRCVLELLKCREQKEQIATLKKILNDVKEHWNQSKSEQNILGPIQLLTNIYLALNTKHPGKRIIASSFQGYPDDLQSDLVLPQLAGQVTEILQHPIRRNDHSCHDDTRHIIDILACLLDNFRLGEECLQALCVDSLMYLAGAFEVYLGDYSTNLSPVQQNEIMFHCLVTVQTANRIIQKCSESLEVKLSAVGEENQELARRFVQFSMKVLHTENFLNDCKSTCGMNITLILKLTCKETTVPVIVQTIFSNKLSIKEAPIPVWLVQVNLSQLNVKNTTLTSYLCLCHGLLSVLDMEDMAADRKDNSCFLLDVLLPEIMDLNTRCCDVGSKLLLSKAIFQLAQRTCHFLQSGKAHESFLLRLRGDGDVLQKILNFVWTTWEDTVDVIRLTSKDIFDCLISIHLQAVSSRLGANDEDEFLRKLALSLCQEVSWSCKGKYNTLSSLVSHLGSRWLLKLHPGIASEVIDQIQEQTLACYASDLYEKLFTKDMDIDRATWMTTWVDSVVNILCGNSKLQKKLTQEYILPKLLKCGKDTLHYMIQRISSITEQGKSPDGHLGALIMCLRRARAMGLLKNQSQDQSDMWFGLVEVKLIHGALSSSDDQVRLDAFGLLCENQRTTEPVSEVELRLIEFFIPYNLNSQSPAFRQYFLSHVRKFLSRMSESMIALRRDIACKQSTSSAETAAKFLKSYKAFLSWLTRTLLSSLYPGSAFGRRTTCLATLLFITDIFGSSAVVQGKEDLEFDLYEEIQSSEVQTLLEFLSDTFEENKQEAVKILVACTMHKELRIMSKRQMEALFDVALKLSGSTKPQDCTTAAYLFRLLLHQDDCYEILQSQVNKENKLPLPGITNSNFGRRLLLLWILLKYLQDQRVVAEKNLLIAAANRPLYSTIHCIRYILSDVDYRKMEKADEQDWRDFLLALLNECFAIARVVSPVVHNSSPEGNIPVEAIRGSGLDVISLLTEELDVQLMLDAEEVKGTQTVMLMPEYLVVCCWRSIKEISLLLGQISYDVPISDPERADMTGLIDCQQIVSIGEYFQNQLLESKHRGAFELAYAGFVKMTEMLWKSYISVLHHLPSEWLRKMMSDIKSDDPGSRLCATRRSAGIPFYVQALVTTEPTSTGRMCFREAMEELLTLSLTPEGSVGSTVNAKVHALNILRALYRDTRLGEDVTPYITDGLKAAILGFKSLLWAVRNSATLLLGAMMTRIFGVKRSKDESSLSRKNCQTGRSFFHRHPVLYQFLLEQITEATQNISEKEKLHLHPALYPVLMVLGRLFPSPMEGTDSSFQLAAFIPHIIRCALSPVFKIRVMAARAMQPLVDKDQLTSVFCTLIDLLPKSVKTTVIQSHIHGTLLQMKHLLKLVPNVSIATKQELGQKILPAWRDRLWLITRDNACVVTRKEAMEVSERIISLYISSSDLETSMPLLLDFLFTTLSEEIGCLGSLYSLHTPGLSEFYVTVASLYLKLLFSLPRHHKLSVTELESSMQTLLKSSEYEVRKVILAVMKEVLRKRKPVIDADDVSMDADTDDNEDLLDLKEISDFEEKDLVHLIFSSENIYKHLIQMILHNETHHECLVQLLKVLQLHPLSSHTAVLQGQAEQVMMRLLDIIQENSRDEICAAVIHFSGCLVQTLYDSAALDEDGGSSVAMEMWISMLCNHSSSERCPDIQLACAAVIRQNARILLYNPAQCLGQLNFTVWQILVDLLQEDDLEVKAMASDVLLSLDISITGSVQPLCALDLLIGHFVSYHGNRNMTECMKTLLEWIEDTGDDVHVGDSSERLFDKGEMNTYREDVGFIRLIVKHINQLLATIPPITKPFPPSSPPASLNVREWGDGKFETWEGAMSSEEGLPELPRCREEEDFTSESQPLEQEDEVALEPSVFATENFLHSLGLELCRLLRAQGQKLDRMSNLEFKAAFLNPPAYSRGLIEIYKTLVLVNLGLDAPFATSCKQECQDVLLLMKDKISNDRFQNDLLISEALGNICVSK</sequence>
<keyword evidence="2" id="KW-0819">tRNA processing</keyword>
<comment type="similarity">
    <text evidence="1">Belongs to the THADA family.</text>
</comment>
<reference evidence="7" key="2">
    <citation type="journal article" date="2021" name="Genome Biol. Evol.">
        <title>Developing a high-quality reference genome for a parasitic bivalve with doubly uniparental inheritance (Bivalvia: Unionida).</title>
        <authorList>
            <person name="Smith C.H."/>
        </authorList>
    </citation>
    <scope>NUCLEOTIDE SEQUENCE</scope>
    <source>
        <strain evidence="7">CHS0354</strain>
        <tissue evidence="7">Mantle</tissue>
    </source>
</reference>
<evidence type="ECO:0000256" key="3">
    <source>
        <dbReference type="ARBA" id="ARBA00035698"/>
    </source>
</evidence>
<dbReference type="InterPro" id="IPR019442">
    <property type="entry name" value="THADA/TRM732_DUF2428"/>
</dbReference>
<feature type="domain" description="DUF2428" evidence="4">
    <location>
        <begin position="947"/>
        <end position="1220"/>
    </location>
</feature>
<dbReference type="InterPro" id="IPR011989">
    <property type="entry name" value="ARM-like"/>
</dbReference>
<feature type="domain" description="tRNA (32-2'-O)-methyltransferase regulator THADA-like C-terminal TPR repeats region" evidence="6">
    <location>
        <begin position="1222"/>
        <end position="1386"/>
    </location>
</feature>
<feature type="domain" description="tRNA (32-2'-O)-methyltransferase regulator THADA-like TPR repeats region" evidence="5">
    <location>
        <begin position="528"/>
        <end position="800"/>
    </location>
</feature>
<dbReference type="InterPro" id="IPR051954">
    <property type="entry name" value="tRNA_methyltransferase_THADA"/>
</dbReference>
<dbReference type="InterPro" id="IPR016024">
    <property type="entry name" value="ARM-type_fold"/>
</dbReference>
<reference evidence="7" key="3">
    <citation type="submission" date="2023-05" db="EMBL/GenBank/DDBJ databases">
        <authorList>
            <person name="Smith C.H."/>
        </authorList>
    </citation>
    <scope>NUCLEOTIDE SEQUENCE</scope>
    <source>
        <strain evidence="7">CHS0354</strain>
        <tissue evidence="7">Mantle</tissue>
    </source>
</reference>
<dbReference type="Gene3D" id="1.25.10.10">
    <property type="entry name" value="Leucine-rich Repeat Variant"/>
    <property type="match status" value="1"/>
</dbReference>
<reference evidence="7" key="1">
    <citation type="journal article" date="2021" name="Genome Biol. Evol.">
        <title>A High-Quality Reference Genome for a Parasitic Bivalve with Doubly Uniparental Inheritance (Bivalvia: Unionida).</title>
        <authorList>
            <person name="Smith C.H."/>
        </authorList>
    </citation>
    <scope>NUCLEOTIDE SEQUENCE</scope>
    <source>
        <strain evidence="7">CHS0354</strain>
    </source>
</reference>
<evidence type="ECO:0000259" key="5">
    <source>
        <dbReference type="Pfam" id="PF25150"/>
    </source>
</evidence>
<dbReference type="Pfam" id="PF25150">
    <property type="entry name" value="TPR_Trm732"/>
    <property type="match status" value="1"/>
</dbReference>
<evidence type="ECO:0000313" key="7">
    <source>
        <dbReference type="EMBL" id="KAK3597814.1"/>
    </source>
</evidence>
<organism evidence="7 8">
    <name type="scientific">Potamilus streckersoni</name>
    <dbReference type="NCBI Taxonomy" id="2493646"/>
    <lineage>
        <taxon>Eukaryota</taxon>
        <taxon>Metazoa</taxon>
        <taxon>Spiralia</taxon>
        <taxon>Lophotrochozoa</taxon>
        <taxon>Mollusca</taxon>
        <taxon>Bivalvia</taxon>
        <taxon>Autobranchia</taxon>
        <taxon>Heteroconchia</taxon>
        <taxon>Palaeoheterodonta</taxon>
        <taxon>Unionida</taxon>
        <taxon>Unionoidea</taxon>
        <taxon>Unionidae</taxon>
        <taxon>Ambleminae</taxon>
        <taxon>Lampsilini</taxon>
        <taxon>Potamilus</taxon>
    </lineage>
</organism>
<keyword evidence="8" id="KW-1185">Reference proteome</keyword>
<accession>A0AAE0SU45</accession>
<evidence type="ECO:0000313" key="8">
    <source>
        <dbReference type="Proteomes" id="UP001195483"/>
    </source>
</evidence>
<dbReference type="PANTHER" id="PTHR14387">
    <property type="entry name" value="THADA/DEATH RECEPTOR INTERACTING PROTEIN"/>
    <property type="match status" value="1"/>
</dbReference>
<dbReference type="Pfam" id="PF25151">
    <property type="entry name" value="TPR_Trm732_C"/>
    <property type="match status" value="1"/>
</dbReference>
<dbReference type="GO" id="GO:0005829">
    <property type="term" value="C:cytosol"/>
    <property type="evidence" value="ECO:0007669"/>
    <property type="project" value="TreeGrafter"/>
</dbReference>
<evidence type="ECO:0000256" key="1">
    <source>
        <dbReference type="ARBA" id="ARBA00010409"/>
    </source>
</evidence>
<proteinExistence type="inferred from homology"/>